<proteinExistence type="predicted"/>
<comment type="caution">
    <text evidence="1">The sequence shown here is derived from an EMBL/GenBank/DDBJ whole genome shotgun (WGS) entry which is preliminary data.</text>
</comment>
<gene>
    <name evidence="1" type="ORF">J2Z66_007905</name>
</gene>
<sequence>MFFAVWKSLSDFVDNPRYKLVPDGLYNILVNDVEQDLVSDIKHINTRDFMVFTDSTNGKR</sequence>
<name>A0ABS4J8U1_9BACL</name>
<keyword evidence="2" id="KW-1185">Reference proteome</keyword>
<evidence type="ECO:0000313" key="1">
    <source>
        <dbReference type="EMBL" id="MBP1996259.1"/>
    </source>
</evidence>
<reference evidence="1 2" key="1">
    <citation type="submission" date="2021-03" db="EMBL/GenBank/DDBJ databases">
        <title>Genomic Encyclopedia of Type Strains, Phase IV (KMG-IV): sequencing the most valuable type-strain genomes for metagenomic binning, comparative biology and taxonomic classification.</title>
        <authorList>
            <person name="Goeker M."/>
        </authorList>
    </citation>
    <scope>NUCLEOTIDE SEQUENCE [LARGE SCALE GENOMIC DNA]</scope>
    <source>
        <strain evidence="1 2">DSM 26048</strain>
    </source>
</reference>
<protein>
    <submittedName>
        <fullName evidence="1">Uncharacterized protein</fullName>
    </submittedName>
</protein>
<evidence type="ECO:0000313" key="2">
    <source>
        <dbReference type="Proteomes" id="UP001519287"/>
    </source>
</evidence>
<accession>A0ABS4J8U1</accession>
<organism evidence="1 2">
    <name type="scientific">Paenibacillus eucommiae</name>
    <dbReference type="NCBI Taxonomy" id="1355755"/>
    <lineage>
        <taxon>Bacteria</taxon>
        <taxon>Bacillati</taxon>
        <taxon>Bacillota</taxon>
        <taxon>Bacilli</taxon>
        <taxon>Bacillales</taxon>
        <taxon>Paenibacillaceae</taxon>
        <taxon>Paenibacillus</taxon>
    </lineage>
</organism>
<dbReference type="EMBL" id="JAGGLB010000046">
    <property type="protein sequence ID" value="MBP1996259.1"/>
    <property type="molecule type" value="Genomic_DNA"/>
</dbReference>
<dbReference type="Proteomes" id="UP001519287">
    <property type="component" value="Unassembled WGS sequence"/>
</dbReference>